<feature type="region of interest" description="Disordered" evidence="1">
    <location>
        <begin position="1"/>
        <end position="33"/>
    </location>
</feature>
<accession>A0A8S3S972</accession>
<name>A0A8S3S972_MYTED</name>
<proteinExistence type="predicted"/>
<organism evidence="2 3">
    <name type="scientific">Mytilus edulis</name>
    <name type="common">Blue mussel</name>
    <dbReference type="NCBI Taxonomy" id="6550"/>
    <lineage>
        <taxon>Eukaryota</taxon>
        <taxon>Metazoa</taxon>
        <taxon>Spiralia</taxon>
        <taxon>Lophotrochozoa</taxon>
        <taxon>Mollusca</taxon>
        <taxon>Bivalvia</taxon>
        <taxon>Autobranchia</taxon>
        <taxon>Pteriomorphia</taxon>
        <taxon>Mytilida</taxon>
        <taxon>Mytiloidea</taxon>
        <taxon>Mytilidae</taxon>
        <taxon>Mytilinae</taxon>
        <taxon>Mytilus</taxon>
    </lineage>
</organism>
<protein>
    <submittedName>
        <fullName evidence="2">Uncharacterized protein</fullName>
    </submittedName>
</protein>
<dbReference type="PANTHER" id="PTHR31594:SF14">
    <property type="entry name" value="FIBRONECTIN TYPE-III DOMAIN-CONTAINING PROTEIN"/>
    <property type="match status" value="1"/>
</dbReference>
<gene>
    <name evidence="2" type="ORF">MEDL_30951</name>
</gene>
<keyword evidence="3" id="KW-1185">Reference proteome</keyword>
<dbReference type="AlphaFoldDB" id="A0A8S3S972"/>
<dbReference type="PANTHER" id="PTHR31594">
    <property type="entry name" value="AIG1-TYPE G DOMAIN-CONTAINING PROTEIN"/>
    <property type="match status" value="1"/>
</dbReference>
<sequence>MSYNRESHSYKETTRQYGGEREMMSKGDEASGKKDGIHIIRTPALGRPFRLGMLYDRVHDTIIPGETVLTMADMEKHIYTQEKKVNPTTYEEAVRVYKELPSYLKKDEAVPVTVWLYPLKEGVMPTNKVTQPINKENMKQAVMTLDDLQRIYVSYREDTIPQAKIPDYARVVFYKNGEEKETSTFFSDEAVEMLSTETR</sequence>
<evidence type="ECO:0000313" key="3">
    <source>
        <dbReference type="Proteomes" id="UP000683360"/>
    </source>
</evidence>
<evidence type="ECO:0000256" key="1">
    <source>
        <dbReference type="SAM" id="MobiDB-lite"/>
    </source>
</evidence>
<dbReference type="EMBL" id="CAJPWZ010001519">
    <property type="protein sequence ID" value="CAG2217262.1"/>
    <property type="molecule type" value="Genomic_DNA"/>
</dbReference>
<dbReference type="Proteomes" id="UP000683360">
    <property type="component" value="Unassembled WGS sequence"/>
</dbReference>
<dbReference type="InterPro" id="IPR052090">
    <property type="entry name" value="Cytolytic_pore-forming_toxin"/>
</dbReference>
<comment type="caution">
    <text evidence="2">The sequence shown here is derived from an EMBL/GenBank/DDBJ whole genome shotgun (WGS) entry which is preliminary data.</text>
</comment>
<dbReference type="OrthoDB" id="6360271at2759"/>
<evidence type="ECO:0000313" key="2">
    <source>
        <dbReference type="EMBL" id="CAG2217262.1"/>
    </source>
</evidence>
<reference evidence="2" key="1">
    <citation type="submission" date="2021-03" db="EMBL/GenBank/DDBJ databases">
        <authorList>
            <person name="Bekaert M."/>
        </authorList>
    </citation>
    <scope>NUCLEOTIDE SEQUENCE</scope>
</reference>